<keyword evidence="2" id="KW-0539">Nucleus</keyword>
<feature type="domain" description="RAI1-like" evidence="3">
    <location>
        <begin position="34"/>
        <end position="339"/>
    </location>
</feature>
<name>R7Q5V2_CHOCR</name>
<keyword evidence="2" id="KW-0479">Metal-binding</keyword>
<dbReference type="GeneID" id="17320359"/>
<dbReference type="GO" id="GO:0034353">
    <property type="term" value="F:mRNA 5'-diphosphatase activity"/>
    <property type="evidence" value="ECO:0007669"/>
    <property type="project" value="TreeGrafter"/>
</dbReference>
<dbReference type="GO" id="GO:0000956">
    <property type="term" value="P:nuclear-transcribed mRNA catabolic process"/>
    <property type="evidence" value="ECO:0007669"/>
    <property type="project" value="TreeGrafter"/>
</dbReference>
<dbReference type="EC" id="3.6.1.-" evidence="2"/>
<comment type="function">
    <text evidence="2">Decapping enzyme for NAD-capped RNAs: specifically hydrolyzes the nicotinamide adenine dinucleotide (NAD) cap from a subset of RNAs by removing the entire NAD moiety from the 5'-end of an NAD-capped RNA.</text>
</comment>
<dbReference type="InterPro" id="IPR013961">
    <property type="entry name" value="RAI1"/>
</dbReference>
<dbReference type="Gramene" id="CDF32845">
    <property type="protein sequence ID" value="CDF32845"/>
    <property type="gene ID" value="CHC_T00001456001"/>
</dbReference>
<accession>R7Q5V2</accession>
<keyword evidence="2" id="KW-0378">Hydrolase</keyword>
<dbReference type="OrthoDB" id="5853397at2759"/>
<organism evidence="4 5">
    <name type="scientific">Chondrus crispus</name>
    <name type="common">Carrageen Irish moss</name>
    <name type="synonym">Polymorpha crispa</name>
    <dbReference type="NCBI Taxonomy" id="2769"/>
    <lineage>
        <taxon>Eukaryota</taxon>
        <taxon>Rhodophyta</taxon>
        <taxon>Florideophyceae</taxon>
        <taxon>Rhodymeniophycidae</taxon>
        <taxon>Gigartinales</taxon>
        <taxon>Gigartinaceae</taxon>
        <taxon>Chondrus</taxon>
    </lineage>
</organism>
<comment type="cofactor">
    <cofactor evidence="2">
        <name>a divalent metal cation</name>
        <dbReference type="ChEBI" id="CHEBI:60240"/>
    </cofactor>
</comment>
<dbReference type="Proteomes" id="UP000012073">
    <property type="component" value="Unassembled WGS sequence"/>
</dbReference>
<evidence type="ECO:0000313" key="4">
    <source>
        <dbReference type="EMBL" id="CDF32845.1"/>
    </source>
</evidence>
<dbReference type="EMBL" id="HG001592">
    <property type="protein sequence ID" value="CDF32845.1"/>
    <property type="molecule type" value="Genomic_DNA"/>
</dbReference>
<evidence type="ECO:0000313" key="5">
    <source>
        <dbReference type="Proteomes" id="UP000012073"/>
    </source>
</evidence>
<dbReference type="GO" id="GO:0003723">
    <property type="term" value="F:RNA binding"/>
    <property type="evidence" value="ECO:0007669"/>
    <property type="project" value="UniProtKB-KW"/>
</dbReference>
<dbReference type="PANTHER" id="PTHR12395:SF9">
    <property type="entry name" value="DECAPPING AND EXORIBONUCLEASE PROTEIN"/>
    <property type="match status" value="1"/>
</dbReference>
<comment type="subcellular location">
    <subcellularLocation>
        <location evidence="2">Nucleus</location>
    </subcellularLocation>
</comment>
<dbReference type="OMA" id="VVTWRGH"/>
<dbReference type="PhylomeDB" id="R7Q5V2"/>
<keyword evidence="2" id="KW-0694">RNA-binding</keyword>
<keyword evidence="2" id="KW-0540">Nuclease</keyword>
<comment type="similarity">
    <text evidence="1 2">Belongs to the DXO/Dom3Z family.</text>
</comment>
<dbReference type="GO" id="GO:0005829">
    <property type="term" value="C:cytosol"/>
    <property type="evidence" value="ECO:0007669"/>
    <property type="project" value="TreeGrafter"/>
</dbReference>
<dbReference type="KEGG" id="ccp:CHC_T00001456001"/>
<proteinExistence type="inferred from homology"/>
<evidence type="ECO:0000256" key="1">
    <source>
        <dbReference type="ARBA" id="ARBA00006562"/>
    </source>
</evidence>
<dbReference type="RefSeq" id="XP_005712646.1">
    <property type="nucleotide sequence ID" value="XM_005712589.1"/>
</dbReference>
<protein>
    <recommendedName>
        <fullName evidence="2">Decapping nuclease</fullName>
        <ecNumber evidence="2">3.6.1.-</ecNumber>
    </recommendedName>
</protein>
<dbReference type="GO" id="GO:0110155">
    <property type="term" value="P:NAD-cap decapping"/>
    <property type="evidence" value="ECO:0007669"/>
    <property type="project" value="TreeGrafter"/>
</dbReference>
<dbReference type="InterPro" id="IPR039039">
    <property type="entry name" value="RAI1-like_fam"/>
</dbReference>
<keyword evidence="5" id="KW-1185">Reference proteome</keyword>
<dbReference type="PANTHER" id="PTHR12395">
    <property type="entry name" value="DOM-3 RELATED"/>
    <property type="match status" value="1"/>
</dbReference>
<dbReference type="GO" id="GO:0005634">
    <property type="term" value="C:nucleus"/>
    <property type="evidence" value="ECO:0007669"/>
    <property type="project" value="UniProtKB-SubCell"/>
</dbReference>
<evidence type="ECO:0000259" key="3">
    <source>
        <dbReference type="Pfam" id="PF08652"/>
    </source>
</evidence>
<dbReference type="GO" id="GO:0004518">
    <property type="term" value="F:nuclease activity"/>
    <property type="evidence" value="ECO:0007669"/>
    <property type="project" value="UniProtKB-KW"/>
</dbReference>
<dbReference type="GO" id="GO:0000166">
    <property type="term" value="F:nucleotide binding"/>
    <property type="evidence" value="ECO:0007669"/>
    <property type="project" value="UniProtKB-KW"/>
</dbReference>
<reference evidence="5" key="1">
    <citation type="journal article" date="2013" name="Proc. Natl. Acad. Sci. U.S.A.">
        <title>Genome structure and metabolic features in the red seaweed Chondrus crispus shed light on evolution of the Archaeplastida.</title>
        <authorList>
            <person name="Collen J."/>
            <person name="Porcel B."/>
            <person name="Carre W."/>
            <person name="Ball S.G."/>
            <person name="Chaparro C."/>
            <person name="Tonon T."/>
            <person name="Barbeyron T."/>
            <person name="Michel G."/>
            <person name="Noel B."/>
            <person name="Valentin K."/>
            <person name="Elias M."/>
            <person name="Artiguenave F."/>
            <person name="Arun A."/>
            <person name="Aury J.M."/>
            <person name="Barbosa-Neto J.F."/>
            <person name="Bothwell J.H."/>
            <person name="Bouget F.Y."/>
            <person name="Brillet L."/>
            <person name="Cabello-Hurtado F."/>
            <person name="Capella-Gutierrez S."/>
            <person name="Charrier B."/>
            <person name="Cladiere L."/>
            <person name="Cock J.M."/>
            <person name="Coelho S.M."/>
            <person name="Colleoni C."/>
            <person name="Czjzek M."/>
            <person name="Da Silva C."/>
            <person name="Delage L."/>
            <person name="Denoeud F."/>
            <person name="Deschamps P."/>
            <person name="Dittami S.M."/>
            <person name="Gabaldon T."/>
            <person name="Gachon C.M."/>
            <person name="Groisillier A."/>
            <person name="Herve C."/>
            <person name="Jabbari K."/>
            <person name="Katinka M."/>
            <person name="Kloareg B."/>
            <person name="Kowalczyk N."/>
            <person name="Labadie K."/>
            <person name="Leblanc C."/>
            <person name="Lopez P.J."/>
            <person name="McLachlan D.H."/>
            <person name="Meslet-Cladiere L."/>
            <person name="Moustafa A."/>
            <person name="Nehr Z."/>
            <person name="Nyvall Collen P."/>
            <person name="Panaud O."/>
            <person name="Partensky F."/>
            <person name="Poulain J."/>
            <person name="Rensing S.A."/>
            <person name="Rousvoal S."/>
            <person name="Samson G."/>
            <person name="Symeonidi A."/>
            <person name="Weissenbach J."/>
            <person name="Zambounis A."/>
            <person name="Wincker P."/>
            <person name="Boyen C."/>
        </authorList>
    </citation>
    <scope>NUCLEOTIDE SEQUENCE [LARGE SCALE GENOMIC DNA]</scope>
    <source>
        <strain evidence="5">cv. Stackhouse</strain>
    </source>
</reference>
<dbReference type="Pfam" id="PF08652">
    <property type="entry name" value="RAI1"/>
    <property type="match status" value="1"/>
</dbReference>
<gene>
    <name evidence="4" type="ORF">CHC_T00001456001</name>
</gene>
<sequence>MYGQQDSSDILFRINVSDWVSSPGVNHSRTHVSAPFEVSSYSRDGNRNVTFGSKEQLATYTEPKLNVNLGEKFESYIPKRDEDVGVETVVKALQSKQFDIDTQADIVTYRNNMNKIGGTPYENRDGWELDCALVAKTVYLDIRKTNKESTDPQQQRFMYYGYRFESLCTGLEDEPVNANSEYCSISRLRIANHRILMASEIDCSSGAPDKGGNPLNGYIELKTMRVIENERALNSMYRFRFLKYWLQSYLGGVPTIMLGLRSDAGDLLHVKKVKTHEIPREARHHFDKTRSNNRWDPFVCINFLDCILASIREVCHDHPGCTIRVRFDPSSKQVTAVKVTGVDAGLAPRISQLRQEATAG</sequence>
<evidence type="ECO:0000256" key="2">
    <source>
        <dbReference type="RuleBase" id="RU367113"/>
    </source>
</evidence>
<keyword evidence="2" id="KW-0547">Nucleotide-binding</keyword>
<dbReference type="AlphaFoldDB" id="R7Q5V2"/>
<dbReference type="STRING" id="2769.R7Q5V2"/>
<dbReference type="GO" id="GO:0046872">
    <property type="term" value="F:metal ion binding"/>
    <property type="evidence" value="ECO:0007669"/>
    <property type="project" value="UniProtKB-KW"/>
</dbReference>